<gene>
    <name evidence="1" type="ORF">Ccrd_025138</name>
</gene>
<dbReference type="InterPro" id="IPR014726">
    <property type="entry name" value="Ribosomal_uL2_dom3"/>
</dbReference>
<dbReference type="Gramene" id="KVH87583">
    <property type="protein sequence ID" value="KVH87583"/>
    <property type="gene ID" value="Ccrd_025138"/>
</dbReference>
<dbReference type="EMBL" id="LEKV01006038">
    <property type="protein sequence ID" value="KVH87583.1"/>
    <property type="molecule type" value="Genomic_DNA"/>
</dbReference>
<proteinExistence type="predicted"/>
<comment type="caution">
    <text evidence="1">The sequence shown here is derived from an EMBL/GenBank/DDBJ whole genome shotgun (WGS) entry which is preliminary data.</text>
</comment>
<protein>
    <submittedName>
        <fullName evidence="1">Ribosomal protein L2</fullName>
    </submittedName>
</protein>
<dbReference type="Gene3D" id="4.10.950.10">
    <property type="entry name" value="Ribosomal protein L2, domain 3"/>
    <property type="match status" value="1"/>
</dbReference>
<dbReference type="STRING" id="59895.A0A103XBE0"/>
<reference evidence="1 2" key="1">
    <citation type="journal article" date="2016" name="Sci. Rep.">
        <title>The genome sequence of the outbreeding globe artichoke constructed de novo incorporating a phase-aware low-pass sequencing strategy of F1 progeny.</title>
        <authorList>
            <person name="Scaglione D."/>
            <person name="Reyes-Chin-Wo S."/>
            <person name="Acquadro A."/>
            <person name="Froenicke L."/>
            <person name="Portis E."/>
            <person name="Beitel C."/>
            <person name="Tirone M."/>
            <person name="Mauro R."/>
            <person name="Lo Monaco A."/>
            <person name="Mauromicale G."/>
            <person name="Faccioli P."/>
            <person name="Cattivelli L."/>
            <person name="Rieseberg L."/>
            <person name="Michelmore R."/>
            <person name="Lanteri S."/>
        </authorList>
    </citation>
    <scope>NUCLEOTIDE SEQUENCE [LARGE SCALE GENOMIC DNA]</scope>
    <source>
        <strain evidence="1">2C</strain>
    </source>
</reference>
<keyword evidence="1" id="KW-0689">Ribosomal protein</keyword>
<accession>A0A103XBE0</accession>
<dbReference type="Proteomes" id="UP000243975">
    <property type="component" value="Unassembled WGS sequence"/>
</dbReference>
<name>A0A103XBE0_CYNCS</name>
<organism evidence="1 2">
    <name type="scientific">Cynara cardunculus var. scolymus</name>
    <name type="common">Globe artichoke</name>
    <name type="synonym">Cynara scolymus</name>
    <dbReference type="NCBI Taxonomy" id="59895"/>
    <lineage>
        <taxon>Eukaryota</taxon>
        <taxon>Viridiplantae</taxon>
        <taxon>Streptophyta</taxon>
        <taxon>Embryophyta</taxon>
        <taxon>Tracheophyta</taxon>
        <taxon>Spermatophyta</taxon>
        <taxon>Magnoliopsida</taxon>
        <taxon>eudicotyledons</taxon>
        <taxon>Gunneridae</taxon>
        <taxon>Pentapetalae</taxon>
        <taxon>asterids</taxon>
        <taxon>campanulids</taxon>
        <taxon>Asterales</taxon>
        <taxon>Asteraceae</taxon>
        <taxon>Carduoideae</taxon>
        <taxon>Cardueae</taxon>
        <taxon>Carduinae</taxon>
        <taxon>Cynara</taxon>
    </lineage>
</organism>
<feature type="non-terminal residue" evidence="1">
    <location>
        <position position="1"/>
    </location>
</feature>
<evidence type="ECO:0000313" key="2">
    <source>
        <dbReference type="Proteomes" id="UP000243975"/>
    </source>
</evidence>
<dbReference type="GO" id="GO:0005840">
    <property type="term" value="C:ribosome"/>
    <property type="evidence" value="ECO:0007669"/>
    <property type="project" value="UniProtKB-KW"/>
</dbReference>
<keyword evidence="1" id="KW-0687">Ribonucleoprotein</keyword>
<sequence>MKYNQGALLPWKIIQLPHGELVGLFFLRQNPESIENLFFCLNRYYSIPIGRKNRITPWGYPALGKRSRKRNKYSDNLILRRRTLTAKEKVSRFIAITNSRIEGFNPQ</sequence>
<keyword evidence="2" id="KW-1185">Reference proteome</keyword>
<evidence type="ECO:0000313" key="1">
    <source>
        <dbReference type="EMBL" id="KVH87583.1"/>
    </source>
</evidence>
<dbReference type="AlphaFoldDB" id="A0A103XBE0"/>